<dbReference type="PANTHER" id="PTHR33337">
    <property type="entry name" value="GFA DOMAIN-CONTAINING PROTEIN"/>
    <property type="match status" value="1"/>
</dbReference>
<evidence type="ECO:0000256" key="3">
    <source>
        <dbReference type="ARBA" id="ARBA00022833"/>
    </source>
</evidence>
<gene>
    <name evidence="6" type="ORF">E0L32_000824</name>
</gene>
<dbReference type="SUPFAM" id="SSF51316">
    <property type="entry name" value="Mss4-like"/>
    <property type="match status" value="1"/>
</dbReference>
<dbReference type="Proteomes" id="UP000319257">
    <property type="component" value="Unassembled WGS sequence"/>
</dbReference>
<dbReference type="Gene3D" id="3.90.1590.10">
    <property type="entry name" value="glutathione-dependent formaldehyde- activating enzyme (gfa)"/>
    <property type="match status" value="1"/>
</dbReference>
<reference evidence="6 7" key="1">
    <citation type="submission" date="2019-06" db="EMBL/GenBank/DDBJ databases">
        <title>Draft genome sequence of the filamentous fungus Phialemoniopsis curvata isolated from diesel fuel.</title>
        <authorList>
            <person name="Varaljay V.A."/>
            <person name="Lyon W.J."/>
            <person name="Crouch A.L."/>
            <person name="Drake C.E."/>
            <person name="Hollomon J.M."/>
            <person name="Nadeau L.J."/>
            <person name="Nunn H.S."/>
            <person name="Stevenson B.S."/>
            <person name="Bojanowski C.L."/>
            <person name="Crookes-Goodson W.J."/>
        </authorList>
    </citation>
    <scope>NUCLEOTIDE SEQUENCE [LARGE SCALE GENOMIC DNA]</scope>
    <source>
        <strain evidence="6 7">D216</strain>
    </source>
</reference>
<comment type="caution">
    <text evidence="6">The sequence shown here is derived from an EMBL/GenBank/DDBJ whole genome shotgun (WGS) entry which is preliminary data.</text>
</comment>
<evidence type="ECO:0000313" key="6">
    <source>
        <dbReference type="EMBL" id="TPX12647.1"/>
    </source>
</evidence>
<dbReference type="RefSeq" id="XP_030994358.1">
    <property type="nucleotide sequence ID" value="XM_031143084.1"/>
</dbReference>
<keyword evidence="7" id="KW-1185">Reference proteome</keyword>
<dbReference type="Pfam" id="PF04828">
    <property type="entry name" value="GFA"/>
    <property type="match status" value="1"/>
</dbReference>
<dbReference type="PANTHER" id="PTHR33337:SF40">
    <property type="entry name" value="CENP-V_GFA DOMAIN-CONTAINING PROTEIN-RELATED"/>
    <property type="match status" value="1"/>
</dbReference>
<dbReference type="EMBL" id="SKBQ01000003">
    <property type="protein sequence ID" value="TPX12647.1"/>
    <property type="molecule type" value="Genomic_DNA"/>
</dbReference>
<sequence>MSNREDDWKNKPPFGPKPDGFKAQWHGKCHCGRVTYELSREKPLASKYCHCGDCKKLHGAPFQWAAIFNKGDINFANGTEGLGFYHTADKGRHHDLPCKVYCDFCRAPIMDEGRNMILLFPPLIQEISSERGVEAFKPQCHLFYPQRVLQFKGDGMDKWEGLDKKSASLDDDGNVVEK</sequence>
<evidence type="ECO:0000256" key="2">
    <source>
        <dbReference type="ARBA" id="ARBA00022723"/>
    </source>
</evidence>
<dbReference type="GO" id="GO:0016846">
    <property type="term" value="F:carbon-sulfur lyase activity"/>
    <property type="evidence" value="ECO:0007669"/>
    <property type="project" value="InterPro"/>
</dbReference>
<proteinExistence type="inferred from homology"/>
<evidence type="ECO:0000259" key="5">
    <source>
        <dbReference type="PROSITE" id="PS51891"/>
    </source>
</evidence>
<feature type="domain" description="CENP-V/GFA" evidence="5">
    <location>
        <begin position="25"/>
        <end position="160"/>
    </location>
</feature>
<accession>A0A507AYQ2</accession>
<evidence type="ECO:0000256" key="4">
    <source>
        <dbReference type="ARBA" id="ARBA00023239"/>
    </source>
</evidence>
<dbReference type="InterPro" id="IPR011057">
    <property type="entry name" value="Mss4-like_sf"/>
</dbReference>
<dbReference type="STRING" id="1093900.A0A507AYQ2"/>
<keyword evidence="3" id="KW-0862">Zinc</keyword>
<dbReference type="InterPro" id="IPR006913">
    <property type="entry name" value="CENP-V/GFA"/>
</dbReference>
<dbReference type="InParanoid" id="A0A507AYQ2"/>
<dbReference type="OrthoDB" id="9970124at2759"/>
<dbReference type="GO" id="GO:0046872">
    <property type="term" value="F:metal ion binding"/>
    <property type="evidence" value="ECO:0007669"/>
    <property type="project" value="UniProtKB-KW"/>
</dbReference>
<dbReference type="PROSITE" id="PS51891">
    <property type="entry name" value="CENP_V_GFA"/>
    <property type="match status" value="1"/>
</dbReference>
<evidence type="ECO:0000256" key="1">
    <source>
        <dbReference type="ARBA" id="ARBA00005495"/>
    </source>
</evidence>
<keyword evidence="2" id="KW-0479">Metal-binding</keyword>
<evidence type="ECO:0000313" key="7">
    <source>
        <dbReference type="Proteomes" id="UP000319257"/>
    </source>
</evidence>
<dbReference type="AlphaFoldDB" id="A0A507AYQ2"/>
<comment type="similarity">
    <text evidence="1">Belongs to the Gfa family.</text>
</comment>
<organism evidence="6 7">
    <name type="scientific">Thyridium curvatum</name>
    <dbReference type="NCBI Taxonomy" id="1093900"/>
    <lineage>
        <taxon>Eukaryota</taxon>
        <taxon>Fungi</taxon>
        <taxon>Dikarya</taxon>
        <taxon>Ascomycota</taxon>
        <taxon>Pezizomycotina</taxon>
        <taxon>Sordariomycetes</taxon>
        <taxon>Sordariomycetidae</taxon>
        <taxon>Thyridiales</taxon>
        <taxon>Thyridiaceae</taxon>
        <taxon>Thyridium</taxon>
    </lineage>
</organism>
<dbReference type="GeneID" id="41968271"/>
<keyword evidence="4" id="KW-0456">Lyase</keyword>
<name>A0A507AYQ2_9PEZI</name>
<protein>
    <recommendedName>
        <fullName evidence="5">CENP-V/GFA domain-containing protein</fullName>
    </recommendedName>
</protein>